<dbReference type="Proteomes" id="UP001642540">
    <property type="component" value="Unassembled WGS sequence"/>
</dbReference>
<accession>A0ABP1RPH9</accession>
<reference evidence="2 3" key="1">
    <citation type="submission" date="2024-08" db="EMBL/GenBank/DDBJ databases">
        <authorList>
            <person name="Cucini C."/>
            <person name="Frati F."/>
        </authorList>
    </citation>
    <scope>NUCLEOTIDE SEQUENCE [LARGE SCALE GENOMIC DNA]</scope>
</reference>
<dbReference type="Pfam" id="PF12937">
    <property type="entry name" value="F-box-like"/>
    <property type="match status" value="1"/>
</dbReference>
<dbReference type="SMART" id="SM00256">
    <property type="entry name" value="FBOX"/>
    <property type="match status" value="1"/>
</dbReference>
<protein>
    <recommendedName>
        <fullName evidence="1">F-box domain-containing protein</fullName>
    </recommendedName>
</protein>
<dbReference type="Gene3D" id="1.20.1280.50">
    <property type="match status" value="1"/>
</dbReference>
<feature type="domain" description="F-box" evidence="1">
    <location>
        <begin position="38"/>
        <end position="95"/>
    </location>
</feature>
<evidence type="ECO:0000259" key="1">
    <source>
        <dbReference type="PROSITE" id="PS50181"/>
    </source>
</evidence>
<gene>
    <name evidence="2" type="ORF">ODALV1_LOCUS24624</name>
</gene>
<dbReference type="PROSITE" id="PS50181">
    <property type="entry name" value="FBOX"/>
    <property type="match status" value="1"/>
</dbReference>
<evidence type="ECO:0000313" key="2">
    <source>
        <dbReference type="EMBL" id="CAL8132465.1"/>
    </source>
</evidence>
<keyword evidence="3" id="KW-1185">Reference proteome</keyword>
<evidence type="ECO:0000313" key="3">
    <source>
        <dbReference type="Proteomes" id="UP001642540"/>
    </source>
</evidence>
<dbReference type="EMBL" id="CAXLJM020000092">
    <property type="protein sequence ID" value="CAL8132465.1"/>
    <property type="molecule type" value="Genomic_DNA"/>
</dbReference>
<dbReference type="InterPro" id="IPR001810">
    <property type="entry name" value="F-box_dom"/>
</dbReference>
<sequence>MDINPKKKTPISAAFVTEALAQARKSLTTSGESRTSFSKTLGDLPNELMEIIFSNLCDGDSYPKDLMTCRAVNQRWKSIIDGMMERACHKSYLSLQPTYQLKRQLQYPIIPSILTLPSGGMDFGTGACPEFLVSKGRLNPSDRLPVPTLRLVAITLPAISGGGASICVVDLISILSRTPNLKGFVLEEINVTKSRSTSTRQELPPLPELTSLKIRQNKVRREELFDGLPFTCWLLKAYSKQLTCLEVESRVYKALTFDTYPKLQELQFGRLNLTSLLPSDRLPIRRLIIKDVVRVQDTPGPFMKLATFFHSFEDTLEHLELPSLIGFEDSGEHLKVVPKKAIPRKGPGIFPKLKVFGFSIFTALHKDYFLPKFSELETMEVMDSGLELPTAAEYKRHVVDCVRRVTDPWWQVSPKLKRVRVFPDLFGSGCPLIYRKDLEG</sequence>
<dbReference type="InterPro" id="IPR036047">
    <property type="entry name" value="F-box-like_dom_sf"/>
</dbReference>
<organism evidence="2 3">
    <name type="scientific">Orchesella dallaii</name>
    <dbReference type="NCBI Taxonomy" id="48710"/>
    <lineage>
        <taxon>Eukaryota</taxon>
        <taxon>Metazoa</taxon>
        <taxon>Ecdysozoa</taxon>
        <taxon>Arthropoda</taxon>
        <taxon>Hexapoda</taxon>
        <taxon>Collembola</taxon>
        <taxon>Entomobryomorpha</taxon>
        <taxon>Entomobryoidea</taxon>
        <taxon>Orchesellidae</taxon>
        <taxon>Orchesellinae</taxon>
        <taxon>Orchesella</taxon>
    </lineage>
</organism>
<dbReference type="SUPFAM" id="SSF81383">
    <property type="entry name" value="F-box domain"/>
    <property type="match status" value="1"/>
</dbReference>
<dbReference type="CDD" id="cd09917">
    <property type="entry name" value="F-box_SF"/>
    <property type="match status" value="1"/>
</dbReference>
<name>A0ABP1RPH9_9HEXA</name>
<dbReference type="SUPFAM" id="SSF52047">
    <property type="entry name" value="RNI-like"/>
    <property type="match status" value="1"/>
</dbReference>
<proteinExistence type="predicted"/>
<comment type="caution">
    <text evidence="2">The sequence shown here is derived from an EMBL/GenBank/DDBJ whole genome shotgun (WGS) entry which is preliminary data.</text>
</comment>